<dbReference type="EMBL" id="BAABKQ010000001">
    <property type="protein sequence ID" value="GAA4814757.1"/>
    <property type="molecule type" value="Genomic_DNA"/>
</dbReference>
<feature type="domain" description="AB hydrolase-1" evidence="2">
    <location>
        <begin position="43"/>
        <end position="151"/>
    </location>
</feature>
<dbReference type="Gene3D" id="3.40.50.1820">
    <property type="entry name" value="alpha/beta hydrolase"/>
    <property type="match status" value="1"/>
</dbReference>
<dbReference type="PANTHER" id="PTHR43798">
    <property type="entry name" value="MONOACYLGLYCEROL LIPASE"/>
    <property type="match status" value="1"/>
</dbReference>
<evidence type="ECO:0000313" key="3">
    <source>
        <dbReference type="EMBL" id="GAA4814757.1"/>
    </source>
</evidence>
<dbReference type="Proteomes" id="UP001500839">
    <property type="component" value="Unassembled WGS sequence"/>
</dbReference>
<dbReference type="InterPro" id="IPR050266">
    <property type="entry name" value="AB_hydrolase_sf"/>
</dbReference>
<keyword evidence="4" id="KW-1185">Reference proteome</keyword>
<evidence type="ECO:0000259" key="2">
    <source>
        <dbReference type="Pfam" id="PF00561"/>
    </source>
</evidence>
<dbReference type="Pfam" id="PF00561">
    <property type="entry name" value="Abhydrolase_1"/>
    <property type="match status" value="1"/>
</dbReference>
<sequence length="283" mass="29379">MRSDNIRIHCPVGAYRGGMAESGTITIDGAALAYTDHGGEGPVVFHAHGLSSCSANEQVAGLIDADAMRDAGLRLIAYDARGHGDSSGRPDPADYTWDNLADDLLALADVFSPEAPVHAVGVSMGTATILHALTRRPERFRSVVLGAPPTAWATRAAQAAVYGELAAAIEVDAAAAASMMESMPVPEIFADADRPDPAPAVDPRLLPAVLRGAGASDLPEPRALAAVTLPVLLLAWDTDPGHPVSTTERLAELLPDADAHISRTAADVGTWPGRAAEFFATRG</sequence>
<dbReference type="InterPro" id="IPR029058">
    <property type="entry name" value="AB_hydrolase_fold"/>
</dbReference>
<dbReference type="PANTHER" id="PTHR43798:SF31">
    <property type="entry name" value="AB HYDROLASE SUPERFAMILY PROTEIN YCLE"/>
    <property type="match status" value="1"/>
</dbReference>
<dbReference type="SUPFAM" id="SSF53474">
    <property type="entry name" value="alpha/beta-Hydrolases"/>
    <property type="match status" value="1"/>
</dbReference>
<evidence type="ECO:0000313" key="4">
    <source>
        <dbReference type="Proteomes" id="UP001500839"/>
    </source>
</evidence>
<dbReference type="InterPro" id="IPR000073">
    <property type="entry name" value="AB_hydrolase_1"/>
</dbReference>
<proteinExistence type="predicted"/>
<protein>
    <submittedName>
        <fullName evidence="3">Alpha/beta hydrolase</fullName>
    </submittedName>
</protein>
<organism evidence="3 4">
    <name type="scientific">Tomitella cavernea</name>
    <dbReference type="NCBI Taxonomy" id="1387982"/>
    <lineage>
        <taxon>Bacteria</taxon>
        <taxon>Bacillati</taxon>
        <taxon>Actinomycetota</taxon>
        <taxon>Actinomycetes</taxon>
        <taxon>Mycobacteriales</taxon>
        <taxon>Tomitella</taxon>
    </lineage>
</organism>
<comment type="caution">
    <text evidence="3">The sequence shown here is derived from an EMBL/GenBank/DDBJ whole genome shotgun (WGS) entry which is preliminary data.</text>
</comment>
<accession>A0ABP9CPB6</accession>
<evidence type="ECO:0000256" key="1">
    <source>
        <dbReference type="ARBA" id="ARBA00022801"/>
    </source>
</evidence>
<dbReference type="GO" id="GO:0016787">
    <property type="term" value="F:hydrolase activity"/>
    <property type="evidence" value="ECO:0007669"/>
    <property type="project" value="UniProtKB-KW"/>
</dbReference>
<reference evidence="4" key="1">
    <citation type="journal article" date="2019" name="Int. J. Syst. Evol. Microbiol.">
        <title>The Global Catalogue of Microorganisms (GCM) 10K type strain sequencing project: providing services to taxonomists for standard genome sequencing and annotation.</title>
        <authorList>
            <consortium name="The Broad Institute Genomics Platform"/>
            <consortium name="The Broad Institute Genome Sequencing Center for Infectious Disease"/>
            <person name="Wu L."/>
            <person name="Ma J."/>
        </authorList>
    </citation>
    <scope>NUCLEOTIDE SEQUENCE [LARGE SCALE GENOMIC DNA]</scope>
    <source>
        <strain evidence="4">JCM 18542</strain>
    </source>
</reference>
<keyword evidence="1 3" id="KW-0378">Hydrolase</keyword>
<name>A0ABP9CPB6_9ACTN</name>
<gene>
    <name evidence="3" type="ORF">GCM10023353_20180</name>
</gene>